<accession>A0A1I1EQY4</accession>
<sequence length="135" mass="15380">MLGQLLITGLVIGVFYIWWRHQQRIKQVNEDRQVTSRSRASALPASSQKPPVPVKALVIALVTAALLASGGYAIYDWRDKHTLLEVTLVNPASDSRETYKVYKKDLDENRFTTRDGQQIRIASSERLEVRRVDDN</sequence>
<evidence type="ECO:0000256" key="1">
    <source>
        <dbReference type="SAM" id="Phobius"/>
    </source>
</evidence>
<feature type="transmembrane region" description="Helical" evidence="1">
    <location>
        <begin position="56"/>
        <end position="75"/>
    </location>
</feature>
<dbReference type="AlphaFoldDB" id="A0A1I1EQY4"/>
<evidence type="ECO:0000313" key="2">
    <source>
        <dbReference type="EMBL" id="SFB89096.1"/>
    </source>
</evidence>
<keyword evidence="1" id="KW-0812">Transmembrane</keyword>
<protein>
    <submittedName>
        <fullName evidence="2">Uncharacterized protein</fullName>
    </submittedName>
</protein>
<dbReference type="OrthoDB" id="6119223at2"/>
<keyword evidence="1" id="KW-1133">Transmembrane helix</keyword>
<organism evidence="2 3">
    <name type="scientific">Marinospirillum celere</name>
    <dbReference type="NCBI Taxonomy" id="1122252"/>
    <lineage>
        <taxon>Bacteria</taxon>
        <taxon>Pseudomonadati</taxon>
        <taxon>Pseudomonadota</taxon>
        <taxon>Gammaproteobacteria</taxon>
        <taxon>Oceanospirillales</taxon>
        <taxon>Oceanospirillaceae</taxon>
        <taxon>Marinospirillum</taxon>
    </lineage>
</organism>
<dbReference type="RefSeq" id="WP_091959364.1">
    <property type="nucleotide sequence ID" value="NZ_FOLH01000001.1"/>
</dbReference>
<keyword evidence="3" id="KW-1185">Reference proteome</keyword>
<dbReference type="Proteomes" id="UP000199058">
    <property type="component" value="Unassembled WGS sequence"/>
</dbReference>
<keyword evidence="1" id="KW-0472">Membrane</keyword>
<gene>
    <name evidence="2" type="ORF">SAMN05660443_0763</name>
</gene>
<dbReference type="STRING" id="1122252.SAMN05660443_0763"/>
<name>A0A1I1EQY4_9GAMM</name>
<evidence type="ECO:0000313" key="3">
    <source>
        <dbReference type="Proteomes" id="UP000199058"/>
    </source>
</evidence>
<reference evidence="2 3" key="1">
    <citation type="submission" date="2016-10" db="EMBL/GenBank/DDBJ databases">
        <authorList>
            <person name="de Groot N.N."/>
        </authorList>
    </citation>
    <scope>NUCLEOTIDE SEQUENCE [LARGE SCALE GENOMIC DNA]</scope>
    <source>
        <strain evidence="2 3">DSM 18438</strain>
    </source>
</reference>
<proteinExistence type="predicted"/>
<dbReference type="EMBL" id="FOLH01000001">
    <property type="protein sequence ID" value="SFB89096.1"/>
    <property type="molecule type" value="Genomic_DNA"/>
</dbReference>